<organism evidence="3">
    <name type="scientific">Salvia splendens</name>
    <name type="common">Scarlet sage</name>
    <dbReference type="NCBI Taxonomy" id="180675"/>
    <lineage>
        <taxon>Eukaryota</taxon>
        <taxon>Viridiplantae</taxon>
        <taxon>Streptophyta</taxon>
        <taxon>Embryophyta</taxon>
        <taxon>Tracheophyta</taxon>
        <taxon>Spermatophyta</taxon>
        <taxon>Magnoliopsida</taxon>
        <taxon>eudicotyledons</taxon>
        <taxon>Gunneridae</taxon>
        <taxon>Pentapetalae</taxon>
        <taxon>asterids</taxon>
        <taxon>lamiids</taxon>
        <taxon>Lamiales</taxon>
        <taxon>Lamiaceae</taxon>
        <taxon>Nepetoideae</taxon>
        <taxon>Mentheae</taxon>
        <taxon>Salviinae</taxon>
        <taxon>Salvia</taxon>
        <taxon>Salvia subgen. Calosphace</taxon>
        <taxon>core Calosphace</taxon>
    </lineage>
</organism>
<accession>A0A8X8ZU26</accession>
<reference evidence="3" key="2">
    <citation type="submission" date="2020-08" db="EMBL/GenBank/DDBJ databases">
        <title>Plant Genome Project.</title>
        <authorList>
            <person name="Zhang R.-G."/>
        </authorList>
    </citation>
    <scope>NUCLEOTIDE SEQUENCE</scope>
    <source>
        <strain evidence="3">Huo1</strain>
        <tissue evidence="3">Leaf</tissue>
    </source>
</reference>
<dbReference type="AlphaFoldDB" id="A0A8X8ZU26"/>
<evidence type="ECO:0000313" key="3">
    <source>
        <dbReference type="EMBL" id="KAG6416923.1"/>
    </source>
</evidence>
<sequence>MRALTTTGSPKFDYSKADFGWGKAEKVEFLSLDEGYSIFLSSSGDGDLVVGMSLTKEEMEAFASMFATGVKVK</sequence>
<proteinExistence type="predicted"/>
<keyword evidence="1" id="KW-0808">Transferase</keyword>
<dbReference type="Proteomes" id="UP000298416">
    <property type="component" value="Unassembled WGS sequence"/>
</dbReference>
<protein>
    <submittedName>
        <fullName evidence="3">Uncharacterized protein</fullName>
    </submittedName>
</protein>
<keyword evidence="4" id="KW-1185">Reference proteome</keyword>
<dbReference type="EMBL" id="PNBA02000008">
    <property type="protein sequence ID" value="KAG6416923.1"/>
    <property type="molecule type" value="Genomic_DNA"/>
</dbReference>
<dbReference type="GO" id="GO:0016747">
    <property type="term" value="F:acyltransferase activity, transferring groups other than amino-acyl groups"/>
    <property type="evidence" value="ECO:0007669"/>
    <property type="project" value="UniProtKB-ARBA"/>
</dbReference>
<dbReference type="InterPro" id="IPR023213">
    <property type="entry name" value="CAT-like_dom_sf"/>
</dbReference>
<dbReference type="Gene3D" id="3.30.559.10">
    <property type="entry name" value="Chloramphenicol acetyltransferase-like domain"/>
    <property type="match status" value="1"/>
</dbReference>
<dbReference type="PANTHER" id="PTHR31625">
    <property type="match status" value="1"/>
</dbReference>
<evidence type="ECO:0000313" key="4">
    <source>
        <dbReference type="Proteomes" id="UP000298416"/>
    </source>
</evidence>
<gene>
    <name evidence="3" type="ORF">SASPL_124364</name>
</gene>
<keyword evidence="2" id="KW-0012">Acyltransferase</keyword>
<comment type="caution">
    <text evidence="3">The sequence shown here is derived from an EMBL/GenBank/DDBJ whole genome shotgun (WGS) entry which is preliminary data.</text>
</comment>
<evidence type="ECO:0000256" key="1">
    <source>
        <dbReference type="ARBA" id="ARBA00022679"/>
    </source>
</evidence>
<reference evidence="3" key="1">
    <citation type="submission" date="2018-01" db="EMBL/GenBank/DDBJ databases">
        <authorList>
            <person name="Mao J.F."/>
        </authorList>
    </citation>
    <scope>NUCLEOTIDE SEQUENCE</scope>
    <source>
        <strain evidence="3">Huo1</strain>
        <tissue evidence="3">Leaf</tissue>
    </source>
</reference>
<name>A0A8X8ZU26_SALSN</name>
<dbReference type="InterPro" id="IPR051504">
    <property type="entry name" value="Plant_metabolite_acyltrans"/>
</dbReference>
<evidence type="ECO:0000256" key="2">
    <source>
        <dbReference type="ARBA" id="ARBA00023315"/>
    </source>
</evidence>